<proteinExistence type="predicted"/>
<name>A0A5B8TZP3_9ACTN</name>
<dbReference type="Proteomes" id="UP000321805">
    <property type="component" value="Chromosome"/>
</dbReference>
<evidence type="ECO:0000313" key="2">
    <source>
        <dbReference type="EMBL" id="QEC46194.1"/>
    </source>
</evidence>
<reference evidence="2 3" key="1">
    <citation type="journal article" date="2018" name="J. Microbiol.">
        <title>Baekduia soli gen. nov., sp. nov., a novel bacterium isolated from the soil of Baekdu Mountain and proposal of a novel family name, Baekduiaceae fam. nov.</title>
        <authorList>
            <person name="An D.S."/>
            <person name="Siddiqi M.Z."/>
            <person name="Kim K.H."/>
            <person name="Yu H.S."/>
            <person name="Im W.T."/>
        </authorList>
    </citation>
    <scope>NUCLEOTIDE SEQUENCE [LARGE SCALE GENOMIC DNA]</scope>
    <source>
        <strain evidence="2 3">BR7-21</strain>
    </source>
</reference>
<dbReference type="AlphaFoldDB" id="A0A5B8TZP3"/>
<evidence type="ECO:0008006" key="4">
    <source>
        <dbReference type="Google" id="ProtNLM"/>
    </source>
</evidence>
<dbReference type="KEGG" id="bsol:FSW04_00490"/>
<evidence type="ECO:0000256" key="1">
    <source>
        <dbReference type="SAM" id="MobiDB-lite"/>
    </source>
</evidence>
<organism evidence="2 3">
    <name type="scientific">Baekduia soli</name>
    <dbReference type="NCBI Taxonomy" id="496014"/>
    <lineage>
        <taxon>Bacteria</taxon>
        <taxon>Bacillati</taxon>
        <taxon>Actinomycetota</taxon>
        <taxon>Thermoleophilia</taxon>
        <taxon>Solirubrobacterales</taxon>
        <taxon>Baekduiaceae</taxon>
        <taxon>Baekduia</taxon>
    </lineage>
</organism>
<keyword evidence="3" id="KW-1185">Reference proteome</keyword>
<dbReference type="InterPro" id="IPR013320">
    <property type="entry name" value="ConA-like_dom_sf"/>
</dbReference>
<dbReference type="RefSeq" id="WP_146915136.1">
    <property type="nucleotide sequence ID" value="NZ_CP042430.1"/>
</dbReference>
<feature type="compositionally biased region" description="Low complexity" evidence="1">
    <location>
        <begin position="234"/>
        <end position="265"/>
    </location>
</feature>
<dbReference type="OrthoDB" id="370098at2"/>
<dbReference type="SUPFAM" id="SSF49899">
    <property type="entry name" value="Concanavalin A-like lectins/glucanases"/>
    <property type="match status" value="1"/>
</dbReference>
<sequence length="377" mass="39568">MLVLLLLGGPVTRAVARTIQWSGSTWDVRPAGFGEPGPTAWTDSEAGVHVEGSDLVLSISRDASGAWASTELDGRQHLGYGTYRWVVASDLSALDANEVLGMFTYGGASPSNNEIDIEPSHWGNAGWPTGSATVWQDATAGLSQAKTFAYSSRPPYVNQFTWEPGRIRYLITDAAGATLLDWTVTRGVPVPSTEVPVINYWRFENAPPAGVRSMRLSSFAWVPPGHEADLPSLTGGAATGAAGPDGTASPAATPAPSPAAAGTAAGGWDCAVKGSGAGATTNRHRSATPRTALITWRAPGRSTLHVTLRRPRAGHGFVTVRALRRSLEGGPGRLNVTRSLGGRHLRPGHYRLEVSVTDASRALRCGPKVLGVSVPAR</sequence>
<accession>A0A5B8TZP3</accession>
<gene>
    <name evidence="2" type="ORF">FSW04_00490</name>
</gene>
<protein>
    <recommendedName>
        <fullName evidence="4">GH16 domain-containing protein</fullName>
    </recommendedName>
</protein>
<dbReference type="Gene3D" id="2.60.120.200">
    <property type="match status" value="1"/>
</dbReference>
<evidence type="ECO:0000313" key="3">
    <source>
        <dbReference type="Proteomes" id="UP000321805"/>
    </source>
</evidence>
<feature type="region of interest" description="Disordered" evidence="1">
    <location>
        <begin position="230"/>
        <end position="265"/>
    </location>
</feature>
<dbReference type="EMBL" id="CP042430">
    <property type="protein sequence ID" value="QEC46194.1"/>
    <property type="molecule type" value="Genomic_DNA"/>
</dbReference>